<dbReference type="PANTHER" id="PTHR46401">
    <property type="entry name" value="GLYCOSYLTRANSFERASE WBBK-RELATED"/>
    <property type="match status" value="1"/>
</dbReference>
<dbReference type="CDD" id="cd03801">
    <property type="entry name" value="GT4_PimA-like"/>
    <property type="match status" value="1"/>
</dbReference>
<dbReference type="SUPFAM" id="SSF53756">
    <property type="entry name" value="UDP-Glycosyltransferase/glycogen phosphorylase"/>
    <property type="match status" value="1"/>
</dbReference>
<dbReference type="GO" id="GO:0008757">
    <property type="term" value="F:S-adenosylmethionine-dependent methyltransferase activity"/>
    <property type="evidence" value="ECO:0007669"/>
    <property type="project" value="InterPro"/>
</dbReference>
<dbReference type="Gene3D" id="3.40.50.2000">
    <property type="entry name" value="Glycogen Phosphorylase B"/>
    <property type="match status" value="1"/>
</dbReference>
<dbReference type="EMBL" id="MT142428">
    <property type="protein sequence ID" value="QJA80605.1"/>
    <property type="molecule type" value="Genomic_DNA"/>
</dbReference>
<dbReference type="Pfam" id="PF00534">
    <property type="entry name" value="Glycos_transf_1"/>
    <property type="match status" value="1"/>
</dbReference>
<organism evidence="4">
    <name type="scientific">viral metagenome</name>
    <dbReference type="NCBI Taxonomy" id="1070528"/>
    <lineage>
        <taxon>unclassified sequences</taxon>
        <taxon>metagenomes</taxon>
        <taxon>organismal metagenomes</taxon>
    </lineage>
</organism>
<reference evidence="4" key="1">
    <citation type="submission" date="2020-03" db="EMBL/GenBank/DDBJ databases">
        <title>The deep terrestrial virosphere.</title>
        <authorList>
            <person name="Holmfeldt K."/>
            <person name="Nilsson E."/>
            <person name="Simone D."/>
            <person name="Lopez-Fernandez M."/>
            <person name="Wu X."/>
            <person name="de Brujin I."/>
            <person name="Lundin D."/>
            <person name="Andersson A."/>
            <person name="Bertilsson S."/>
            <person name="Dopson M."/>
        </authorList>
    </citation>
    <scope>NUCLEOTIDE SEQUENCE</scope>
    <source>
        <strain evidence="4">MM415A00692</strain>
    </source>
</reference>
<evidence type="ECO:0000256" key="1">
    <source>
        <dbReference type="ARBA" id="ARBA00022679"/>
    </source>
</evidence>
<keyword evidence="1 4" id="KW-0808">Transferase</keyword>
<evidence type="ECO:0000259" key="2">
    <source>
        <dbReference type="Pfam" id="PF00534"/>
    </source>
</evidence>
<dbReference type="PANTHER" id="PTHR46401:SF2">
    <property type="entry name" value="GLYCOSYLTRANSFERASE WBBK-RELATED"/>
    <property type="match status" value="1"/>
</dbReference>
<dbReference type="SUPFAM" id="SSF53335">
    <property type="entry name" value="S-adenosyl-L-methionine-dependent methyltransferases"/>
    <property type="match status" value="1"/>
</dbReference>
<accession>A0A6M3KGQ0</accession>
<dbReference type="Pfam" id="PF08241">
    <property type="entry name" value="Methyltransf_11"/>
    <property type="match status" value="1"/>
</dbReference>
<gene>
    <name evidence="4" type="ORF">MM415A00692_0024</name>
</gene>
<dbReference type="AlphaFoldDB" id="A0A6M3KGQ0"/>
<feature type="domain" description="Methyltransferase type 11" evidence="3">
    <location>
        <begin position="394"/>
        <end position="472"/>
    </location>
</feature>
<dbReference type="Gene3D" id="3.40.50.150">
    <property type="entry name" value="Vaccinia Virus protein VP39"/>
    <property type="match status" value="1"/>
</dbReference>
<evidence type="ECO:0000313" key="4">
    <source>
        <dbReference type="EMBL" id="QJA80605.1"/>
    </source>
</evidence>
<protein>
    <submittedName>
        <fullName evidence="4">Putative glycosyltransferase</fullName>
    </submittedName>
</protein>
<sequence length="510" mass="57719">MNILWQSVAPWHGTGYGTQTAGACKLLKELGHDVIISACYGLMEGGFVRWRGIPVHPGDKDWGSRHTKKYVDRFKSDIVISLQDIWPLPPGFGSDVPWYPWFPIDHNPIPPLVLERLQFARKPIVYSKFAEKQLKNKGIDCFYFPHGVGVDIFKPGEKLSFGEGKFVIGCVAVNSGLRKNLTGLVEAFYDFHKLVPESLLYIHTNYSGQHLGDTDLLNLSSDLDITDSVMFPDKEEYISGNFNDEYMAKLYNTFDVFCLPSRGEGFGIPIIEAQACGVPVIVTGETSMPELVGGGIVLKKLKREWTYQDSYQFIPDKQEIVNALLKIYETKDRSKMSNLAIRKANEYSWDKLKPLLSNLMNKIDEHRKQPLNREGVQNPRLLLIPKSIEHKKVLDIGSGVTRPYKIHLEQLGDYTAVDIEGGEDIVKADACHLPFNEKEFGFAWCSEVLEHVDGGAKQYLLIKEAKRVSDHGVIIFPTKHNNNFNADPGHNEIEVNDYNLDCYGNGYFVW</sequence>
<dbReference type="GO" id="GO:0016757">
    <property type="term" value="F:glycosyltransferase activity"/>
    <property type="evidence" value="ECO:0007669"/>
    <property type="project" value="InterPro"/>
</dbReference>
<proteinExistence type="predicted"/>
<name>A0A6M3KGQ0_9ZZZZ</name>
<dbReference type="InterPro" id="IPR013216">
    <property type="entry name" value="Methyltransf_11"/>
</dbReference>
<dbReference type="InterPro" id="IPR001296">
    <property type="entry name" value="Glyco_trans_1"/>
</dbReference>
<dbReference type="InterPro" id="IPR029063">
    <property type="entry name" value="SAM-dependent_MTases_sf"/>
</dbReference>
<feature type="domain" description="Glycosyl transferase family 1" evidence="2">
    <location>
        <begin position="177"/>
        <end position="293"/>
    </location>
</feature>
<evidence type="ECO:0000259" key="3">
    <source>
        <dbReference type="Pfam" id="PF08241"/>
    </source>
</evidence>